<protein>
    <submittedName>
        <fullName evidence="1">HIT-like domain</fullName>
    </submittedName>
</protein>
<dbReference type="SUPFAM" id="SSF54197">
    <property type="entry name" value="HIT-like"/>
    <property type="match status" value="1"/>
</dbReference>
<name>A0A0F7SGY3_PHARH</name>
<reference evidence="1" key="1">
    <citation type="submission" date="2014-08" db="EMBL/GenBank/DDBJ databases">
        <authorList>
            <person name="Sharma Rahul"/>
            <person name="Thines Marco"/>
        </authorList>
    </citation>
    <scope>NUCLEOTIDE SEQUENCE</scope>
</reference>
<organism evidence="1">
    <name type="scientific">Phaffia rhodozyma</name>
    <name type="common">Yeast</name>
    <name type="synonym">Xanthophyllomyces dendrorhous</name>
    <dbReference type="NCBI Taxonomy" id="264483"/>
    <lineage>
        <taxon>Eukaryota</taxon>
        <taxon>Fungi</taxon>
        <taxon>Dikarya</taxon>
        <taxon>Basidiomycota</taxon>
        <taxon>Agaricomycotina</taxon>
        <taxon>Tremellomycetes</taxon>
        <taxon>Cystofilobasidiales</taxon>
        <taxon>Mrakiaceae</taxon>
        <taxon>Phaffia</taxon>
    </lineage>
</organism>
<sequence>MLQTMAALSLDALGRSTSISSLGQTKLGFHIPPFTSVDHLHLHAFELPHKRLANVEFKSTWLSKPKLGKGWGWFVDIDQTIDILKSGQNVKIKPVHVGQN</sequence>
<dbReference type="InterPro" id="IPR036265">
    <property type="entry name" value="HIT-like_sf"/>
</dbReference>
<accession>A0A0F7SGY3</accession>
<proteinExistence type="predicted"/>
<dbReference type="Gene3D" id="3.30.428.10">
    <property type="entry name" value="HIT-like"/>
    <property type="match status" value="1"/>
</dbReference>
<dbReference type="AlphaFoldDB" id="A0A0F7SGY3"/>
<dbReference type="Pfam" id="PF11969">
    <property type="entry name" value="DcpS_C"/>
    <property type="match status" value="1"/>
</dbReference>
<evidence type="ECO:0000313" key="1">
    <source>
        <dbReference type="EMBL" id="CDZ96604.1"/>
    </source>
</evidence>
<dbReference type="EMBL" id="LN483144">
    <property type="protein sequence ID" value="CDZ96604.1"/>
    <property type="molecule type" value="Genomic_DNA"/>
</dbReference>